<dbReference type="EMBL" id="CP049109">
    <property type="protein sequence ID" value="QIG81796.1"/>
    <property type="molecule type" value="Genomic_DNA"/>
</dbReference>
<protein>
    <recommendedName>
        <fullName evidence="8">ATP synthase subunit delta</fullName>
    </recommendedName>
    <alternativeName>
        <fullName evidence="8">ATP synthase F(1) sector subunit delta</fullName>
    </alternativeName>
    <alternativeName>
        <fullName evidence="8">F-type ATPase subunit delta</fullName>
        <shortName evidence="8">F-ATPase subunit delta</shortName>
    </alternativeName>
</protein>
<keyword evidence="10" id="KW-1185">Reference proteome</keyword>
<proteinExistence type="inferred from homology"/>
<accession>A0A6G6YB38</accession>
<dbReference type="GO" id="GO:0045259">
    <property type="term" value="C:proton-transporting ATP synthase complex"/>
    <property type="evidence" value="ECO:0007669"/>
    <property type="project" value="UniProtKB-KW"/>
</dbReference>
<reference evidence="9 10" key="1">
    <citation type="submission" date="2020-02" db="EMBL/GenBank/DDBJ databases">
        <authorList>
            <person name="Zheng R.K."/>
            <person name="Sun C.M."/>
        </authorList>
    </citation>
    <scope>NUCLEOTIDE SEQUENCE [LARGE SCALE GENOMIC DNA]</scope>
    <source>
        <strain evidence="10">zrk23</strain>
    </source>
</reference>
<dbReference type="HAMAP" id="MF_01416">
    <property type="entry name" value="ATP_synth_delta_bact"/>
    <property type="match status" value="1"/>
</dbReference>
<evidence type="ECO:0000256" key="8">
    <source>
        <dbReference type="HAMAP-Rule" id="MF_01416"/>
    </source>
</evidence>
<dbReference type="InterPro" id="IPR000711">
    <property type="entry name" value="ATPase_OSCP/dsu"/>
</dbReference>
<keyword evidence="2 8" id="KW-0813">Transport</keyword>
<dbReference type="PRINTS" id="PR00125">
    <property type="entry name" value="ATPASEDELTA"/>
</dbReference>
<dbReference type="InterPro" id="IPR020781">
    <property type="entry name" value="ATPase_OSCP/d_CS"/>
</dbReference>
<dbReference type="GO" id="GO:0046933">
    <property type="term" value="F:proton-transporting ATP synthase activity, rotational mechanism"/>
    <property type="evidence" value="ECO:0007669"/>
    <property type="project" value="UniProtKB-UniRule"/>
</dbReference>
<dbReference type="SUPFAM" id="SSF47928">
    <property type="entry name" value="N-terminal domain of the delta subunit of the F1F0-ATP synthase"/>
    <property type="match status" value="1"/>
</dbReference>
<dbReference type="Pfam" id="PF00213">
    <property type="entry name" value="OSCP"/>
    <property type="match status" value="1"/>
</dbReference>
<sequence length="234" mass="24819">MACGLHPPSPDASSPPTHRGRLCRPLFVWGQHLLQRDTNRVETSGGNIGSDNIASSIRASLSGRYATALFELAVEGNQIEAVGTSLGTLRAAIDESDEFRRLIESPLVSRGEAAAAMAAVAEKLGIDPVTSRFMGVLAENRRLSQLPAIIRDFRSLAAAHRGEATAEVASAHPLTDDQIAALKDQLAARVGKKISLDLSVDPALLGGLRVKIGSQMIDSTIRTRLNSLAHAMKG</sequence>
<dbReference type="PROSITE" id="PS00389">
    <property type="entry name" value="ATPASE_DELTA"/>
    <property type="match status" value="1"/>
</dbReference>
<dbReference type="Gene3D" id="1.10.520.20">
    <property type="entry name" value="N-terminal domain of the delta subunit of the F1F0-ATP synthase"/>
    <property type="match status" value="1"/>
</dbReference>
<organism evidence="9 10">
    <name type="scientific">Stakelama tenebrarum</name>
    <dbReference type="NCBI Taxonomy" id="2711215"/>
    <lineage>
        <taxon>Bacteria</taxon>
        <taxon>Pseudomonadati</taxon>
        <taxon>Pseudomonadota</taxon>
        <taxon>Alphaproteobacteria</taxon>
        <taxon>Sphingomonadales</taxon>
        <taxon>Sphingomonadaceae</taxon>
        <taxon>Stakelama</taxon>
    </lineage>
</organism>
<dbReference type="GO" id="GO:0005886">
    <property type="term" value="C:plasma membrane"/>
    <property type="evidence" value="ECO:0007669"/>
    <property type="project" value="UniProtKB-SubCell"/>
</dbReference>
<comment type="function">
    <text evidence="8">F(1)F(0) ATP synthase produces ATP from ADP in the presence of a proton or sodium gradient. F-type ATPases consist of two structural domains, F(1) containing the extramembraneous catalytic core and F(0) containing the membrane proton channel, linked together by a central stalk and a peripheral stalk. During catalysis, ATP synthesis in the catalytic domain of F(1) is coupled via a rotary mechanism of the central stalk subunits to proton translocation.</text>
</comment>
<evidence type="ECO:0000256" key="6">
    <source>
        <dbReference type="ARBA" id="ARBA00023196"/>
    </source>
</evidence>
<dbReference type="KEGG" id="spzr:G5C33_05245"/>
<dbReference type="InterPro" id="IPR026015">
    <property type="entry name" value="ATP_synth_OSCP/delta_N_sf"/>
</dbReference>
<name>A0A6G6YB38_9SPHN</name>
<dbReference type="AlphaFoldDB" id="A0A6G6YB38"/>
<evidence type="ECO:0000256" key="5">
    <source>
        <dbReference type="ARBA" id="ARBA00023136"/>
    </source>
</evidence>
<evidence type="ECO:0000256" key="1">
    <source>
        <dbReference type="ARBA" id="ARBA00004370"/>
    </source>
</evidence>
<dbReference type="Proteomes" id="UP000501568">
    <property type="component" value="Chromosome"/>
</dbReference>
<dbReference type="NCBIfam" id="NF004402">
    <property type="entry name" value="PRK05758.2-2"/>
    <property type="match status" value="1"/>
</dbReference>
<evidence type="ECO:0000256" key="2">
    <source>
        <dbReference type="ARBA" id="ARBA00022448"/>
    </source>
</evidence>
<dbReference type="PANTHER" id="PTHR11910">
    <property type="entry name" value="ATP SYNTHASE DELTA CHAIN"/>
    <property type="match status" value="1"/>
</dbReference>
<comment type="function">
    <text evidence="8">This protein is part of the stalk that links CF(0) to CF(1). It either transmits conformational changes from CF(0) to CF(1) or is implicated in proton conduction.</text>
</comment>
<keyword evidence="4 8" id="KW-0406">Ion transport</keyword>
<comment type="similarity">
    <text evidence="8">Belongs to the ATPase delta chain family.</text>
</comment>
<keyword evidence="7 8" id="KW-0066">ATP synthesis</keyword>
<evidence type="ECO:0000256" key="7">
    <source>
        <dbReference type="ARBA" id="ARBA00023310"/>
    </source>
</evidence>
<gene>
    <name evidence="8" type="primary">atpH</name>
    <name evidence="9" type="ORF">G5C33_05245</name>
</gene>
<keyword evidence="8" id="KW-1003">Cell membrane</keyword>
<evidence type="ECO:0000256" key="4">
    <source>
        <dbReference type="ARBA" id="ARBA00023065"/>
    </source>
</evidence>
<evidence type="ECO:0000313" key="9">
    <source>
        <dbReference type="EMBL" id="QIG81796.1"/>
    </source>
</evidence>
<keyword evidence="6 8" id="KW-0139">CF(1)</keyword>
<evidence type="ECO:0000313" key="10">
    <source>
        <dbReference type="Proteomes" id="UP000501568"/>
    </source>
</evidence>
<keyword evidence="3 8" id="KW-0375">Hydrogen ion transport</keyword>
<dbReference type="NCBIfam" id="NF004406">
    <property type="entry name" value="PRK05758.3-2"/>
    <property type="match status" value="1"/>
</dbReference>
<dbReference type="NCBIfam" id="TIGR01145">
    <property type="entry name" value="ATP_synt_delta"/>
    <property type="match status" value="1"/>
</dbReference>
<keyword evidence="5 8" id="KW-0472">Membrane</keyword>
<evidence type="ECO:0000256" key="3">
    <source>
        <dbReference type="ARBA" id="ARBA00022781"/>
    </source>
</evidence>
<comment type="subcellular location">
    <subcellularLocation>
        <location evidence="8">Cell membrane</location>
        <topology evidence="8">Peripheral membrane protein</topology>
    </subcellularLocation>
    <subcellularLocation>
        <location evidence="1">Membrane</location>
    </subcellularLocation>
</comment>